<evidence type="ECO:0000313" key="9">
    <source>
        <dbReference type="EMBL" id="TCO86622.1"/>
    </source>
</evidence>
<comment type="pathway">
    <text evidence="3">Porphyrin-containing compound metabolism; protoporphyrin-IX biosynthesis; 5-aminolevulinate from L-glutamyl-tRNA(Glu): step 2/2.</text>
</comment>
<dbReference type="Pfam" id="PF00202">
    <property type="entry name" value="Aminotran_3"/>
    <property type="match status" value="1"/>
</dbReference>
<dbReference type="GO" id="GO:0030170">
    <property type="term" value="F:pyridoxal phosphate binding"/>
    <property type="evidence" value="ECO:0007669"/>
    <property type="project" value="InterPro"/>
</dbReference>
<dbReference type="PANTHER" id="PTHR43713:SF3">
    <property type="entry name" value="GLUTAMATE-1-SEMIALDEHYDE 2,1-AMINOMUTASE 1, CHLOROPLASTIC-RELATED"/>
    <property type="match status" value="1"/>
</dbReference>
<evidence type="ECO:0000256" key="2">
    <source>
        <dbReference type="ARBA" id="ARBA00001933"/>
    </source>
</evidence>
<dbReference type="InterPro" id="IPR015424">
    <property type="entry name" value="PyrdxlP-dep_Trfase"/>
</dbReference>
<dbReference type="GO" id="GO:0005737">
    <property type="term" value="C:cytoplasm"/>
    <property type="evidence" value="ECO:0007669"/>
    <property type="project" value="UniProtKB-SubCell"/>
</dbReference>
<dbReference type="Gene3D" id="3.90.1150.10">
    <property type="entry name" value="Aspartate Aminotransferase, domain 1"/>
    <property type="match status" value="1"/>
</dbReference>
<sequence length="428" mass="46135">MDKSQNIFEKACRLMPGGVSSPVRAYRAVGMTPRFIERAKGSHIYDVDGHDYIDYIGSWGPMLLGHANPEVAEAVCQVVYRGTSYGAPTEGEVTLCEMLIDAMPSVEMVRLVNSGTEAVMSAIRAARGYTGRDYIVKFEGCYHGHSDGLLVKAGSGLMTQNVPDSAGVPEAYASKTLTAVYNDLDSVKALFEACGEQIAALIVEPVAANMGVVLPKPGFLEGLRKITEDYGSILIFDEVITGFRLGYSGAQGHYKVLPDMTAMGKIIGGGMPLAAYGGRKEIMEMVAPSGPVYQAGTLSGNPAAVAAGVKTLEILKAHPEIYTQAEMQAEKLEKAFLENIEKYHVDAVCNRAGSLMSIFFTKQPVTDYPSAASSDLERFKEYFAVMLAEDIYIAPSQFEALFVSGVHSDEDIRKTETAIGKALGQWQA</sequence>
<dbReference type="CDD" id="cd00610">
    <property type="entry name" value="OAT_like"/>
    <property type="match status" value="1"/>
</dbReference>
<dbReference type="RefSeq" id="WP_132088099.1">
    <property type="nucleotide sequence ID" value="NZ_JANKAQ010000002.1"/>
</dbReference>
<accession>A0A4R2LES2</accession>
<keyword evidence="6 8" id="KW-0413">Isomerase</keyword>
<dbReference type="HAMAP" id="MF_00375">
    <property type="entry name" value="HemL_aminotrans_3"/>
    <property type="match status" value="1"/>
</dbReference>
<comment type="similarity">
    <text evidence="4 8">Belongs to the class-III pyridoxal-phosphate-dependent aminotransferase family. HemL subfamily.</text>
</comment>
<keyword evidence="5 8" id="KW-0663">Pyridoxal phosphate</keyword>
<dbReference type="GO" id="GO:0006782">
    <property type="term" value="P:protoporphyrinogen IX biosynthetic process"/>
    <property type="evidence" value="ECO:0007669"/>
    <property type="project" value="UniProtKB-UniRule"/>
</dbReference>
<dbReference type="GO" id="GO:0042286">
    <property type="term" value="F:glutamate-1-semialdehyde 2,1-aminomutase activity"/>
    <property type="evidence" value="ECO:0007669"/>
    <property type="project" value="UniProtKB-UniRule"/>
</dbReference>
<dbReference type="InterPro" id="IPR005814">
    <property type="entry name" value="Aminotrans_3"/>
</dbReference>
<keyword evidence="8" id="KW-0963">Cytoplasm</keyword>
<evidence type="ECO:0000256" key="1">
    <source>
        <dbReference type="ARBA" id="ARBA00001579"/>
    </source>
</evidence>
<dbReference type="InterPro" id="IPR049704">
    <property type="entry name" value="Aminotrans_3_PPA_site"/>
</dbReference>
<proteinExistence type="inferred from homology"/>
<name>A0A4R2LES2_9FIRM</name>
<dbReference type="GO" id="GO:0008483">
    <property type="term" value="F:transaminase activity"/>
    <property type="evidence" value="ECO:0007669"/>
    <property type="project" value="InterPro"/>
</dbReference>
<dbReference type="EC" id="5.4.3.8" evidence="8"/>
<keyword evidence="10" id="KW-1185">Reference proteome</keyword>
<dbReference type="AlphaFoldDB" id="A0A4R2LES2"/>
<evidence type="ECO:0000256" key="8">
    <source>
        <dbReference type="HAMAP-Rule" id="MF_00375"/>
    </source>
</evidence>
<dbReference type="InterPro" id="IPR004639">
    <property type="entry name" value="4pyrrol_synth_GluAld_NH2Trfase"/>
</dbReference>
<dbReference type="EMBL" id="SLXA01000001">
    <property type="protein sequence ID" value="TCO86622.1"/>
    <property type="molecule type" value="Genomic_DNA"/>
</dbReference>
<dbReference type="SUPFAM" id="SSF53383">
    <property type="entry name" value="PLP-dependent transferases"/>
    <property type="match status" value="1"/>
</dbReference>
<dbReference type="Gene3D" id="3.40.640.10">
    <property type="entry name" value="Type I PLP-dependent aspartate aminotransferase-like (Major domain)"/>
    <property type="match status" value="1"/>
</dbReference>
<evidence type="ECO:0000256" key="5">
    <source>
        <dbReference type="ARBA" id="ARBA00022898"/>
    </source>
</evidence>
<dbReference type="OrthoDB" id="9807885at2"/>
<comment type="cofactor">
    <cofactor evidence="2 8">
        <name>pyridoxal 5'-phosphate</name>
        <dbReference type="ChEBI" id="CHEBI:597326"/>
    </cofactor>
</comment>
<dbReference type="NCBIfam" id="TIGR00713">
    <property type="entry name" value="hemL"/>
    <property type="match status" value="1"/>
</dbReference>
<organism evidence="9 10">
    <name type="scientific">Frisingicoccus caecimuris</name>
    <dbReference type="NCBI Taxonomy" id="1796636"/>
    <lineage>
        <taxon>Bacteria</taxon>
        <taxon>Bacillati</taxon>
        <taxon>Bacillota</taxon>
        <taxon>Clostridia</taxon>
        <taxon>Lachnospirales</taxon>
        <taxon>Lachnospiraceae</taxon>
        <taxon>Frisingicoccus</taxon>
    </lineage>
</organism>
<dbReference type="InterPro" id="IPR015421">
    <property type="entry name" value="PyrdxlP-dep_Trfase_major"/>
</dbReference>
<evidence type="ECO:0000256" key="7">
    <source>
        <dbReference type="ARBA" id="ARBA00023244"/>
    </source>
</evidence>
<dbReference type="PANTHER" id="PTHR43713">
    <property type="entry name" value="GLUTAMATE-1-SEMIALDEHYDE 2,1-AMINOMUTASE"/>
    <property type="match status" value="1"/>
</dbReference>
<dbReference type="InterPro" id="IPR015422">
    <property type="entry name" value="PyrdxlP-dep_Trfase_small"/>
</dbReference>
<comment type="catalytic activity">
    <reaction evidence="1 8">
        <text>(S)-4-amino-5-oxopentanoate = 5-aminolevulinate</text>
        <dbReference type="Rhea" id="RHEA:14265"/>
        <dbReference type="ChEBI" id="CHEBI:57501"/>
        <dbReference type="ChEBI" id="CHEBI:356416"/>
        <dbReference type="EC" id="5.4.3.8"/>
    </reaction>
</comment>
<feature type="modified residue" description="N6-(pyridoxal phosphate)lysine" evidence="8">
    <location>
        <position position="265"/>
    </location>
</feature>
<evidence type="ECO:0000256" key="6">
    <source>
        <dbReference type="ARBA" id="ARBA00023235"/>
    </source>
</evidence>
<gene>
    <name evidence="8" type="primary">hemL</name>
    <name evidence="9" type="ORF">EV212_101415</name>
</gene>
<evidence type="ECO:0000256" key="3">
    <source>
        <dbReference type="ARBA" id="ARBA00004819"/>
    </source>
</evidence>
<dbReference type="PROSITE" id="PS00600">
    <property type="entry name" value="AA_TRANSFER_CLASS_3"/>
    <property type="match status" value="1"/>
</dbReference>
<evidence type="ECO:0000313" key="10">
    <source>
        <dbReference type="Proteomes" id="UP000295711"/>
    </source>
</evidence>
<comment type="subunit">
    <text evidence="8">Homodimer.</text>
</comment>
<keyword evidence="7 8" id="KW-0627">Porphyrin biosynthesis</keyword>
<dbReference type="NCBIfam" id="NF000818">
    <property type="entry name" value="PRK00062.1"/>
    <property type="match status" value="1"/>
</dbReference>
<protein>
    <recommendedName>
        <fullName evidence="8">Glutamate-1-semialdehyde 2,1-aminomutase</fullName>
        <shortName evidence="8">GSA</shortName>
        <ecNumber evidence="8">5.4.3.8</ecNumber>
    </recommendedName>
    <alternativeName>
        <fullName evidence="8">Glutamate-1-semialdehyde aminotransferase</fullName>
        <shortName evidence="8">GSA-AT</shortName>
    </alternativeName>
</protein>
<reference evidence="9 10" key="1">
    <citation type="submission" date="2019-03" db="EMBL/GenBank/DDBJ databases">
        <title>Genomic Encyclopedia of Type Strains, Phase IV (KMG-IV): sequencing the most valuable type-strain genomes for metagenomic binning, comparative biology and taxonomic classification.</title>
        <authorList>
            <person name="Goeker M."/>
        </authorList>
    </citation>
    <scope>NUCLEOTIDE SEQUENCE [LARGE SCALE GENOMIC DNA]</scope>
    <source>
        <strain evidence="9 10">DSM 28559</strain>
    </source>
</reference>
<dbReference type="FunFam" id="3.40.640.10:FF:000021">
    <property type="entry name" value="Glutamate-1-semialdehyde 2,1-aminomutase"/>
    <property type="match status" value="1"/>
</dbReference>
<evidence type="ECO:0000256" key="4">
    <source>
        <dbReference type="ARBA" id="ARBA00008981"/>
    </source>
</evidence>
<comment type="caution">
    <text evidence="9">The sequence shown here is derived from an EMBL/GenBank/DDBJ whole genome shotgun (WGS) entry which is preliminary data.</text>
</comment>
<dbReference type="Proteomes" id="UP000295711">
    <property type="component" value="Unassembled WGS sequence"/>
</dbReference>
<comment type="subcellular location">
    <subcellularLocation>
        <location evidence="8">Cytoplasm</location>
    </subcellularLocation>
</comment>
<dbReference type="UniPathway" id="UPA00251">
    <property type="reaction ID" value="UER00317"/>
</dbReference>